<evidence type="ECO:0000313" key="2">
    <source>
        <dbReference type="Proteomes" id="UP000002630"/>
    </source>
</evidence>
<dbReference type="EMBL" id="FN649744">
    <property type="protein sequence ID" value="CBJ30483.1"/>
    <property type="molecule type" value="Genomic_DNA"/>
</dbReference>
<name>D7FPM6_ECTSI</name>
<reference evidence="1 2" key="1">
    <citation type="journal article" date="2010" name="Nature">
        <title>The Ectocarpus genome and the independent evolution of multicellularity in brown algae.</title>
        <authorList>
            <person name="Cock J.M."/>
            <person name="Sterck L."/>
            <person name="Rouze P."/>
            <person name="Scornet D."/>
            <person name="Allen A.E."/>
            <person name="Amoutzias G."/>
            <person name="Anthouard V."/>
            <person name="Artiguenave F."/>
            <person name="Aury J.M."/>
            <person name="Badger J.H."/>
            <person name="Beszteri B."/>
            <person name="Billiau K."/>
            <person name="Bonnet E."/>
            <person name="Bothwell J.H."/>
            <person name="Bowler C."/>
            <person name="Boyen C."/>
            <person name="Brownlee C."/>
            <person name="Carrano C.J."/>
            <person name="Charrier B."/>
            <person name="Cho G.Y."/>
            <person name="Coelho S.M."/>
            <person name="Collen J."/>
            <person name="Corre E."/>
            <person name="Da Silva C."/>
            <person name="Delage L."/>
            <person name="Delaroque N."/>
            <person name="Dittami S.M."/>
            <person name="Doulbeau S."/>
            <person name="Elias M."/>
            <person name="Farnham G."/>
            <person name="Gachon C.M."/>
            <person name="Gschloessl B."/>
            <person name="Heesch S."/>
            <person name="Jabbari K."/>
            <person name="Jubin C."/>
            <person name="Kawai H."/>
            <person name="Kimura K."/>
            <person name="Kloareg B."/>
            <person name="Kupper F.C."/>
            <person name="Lang D."/>
            <person name="Le Bail A."/>
            <person name="Leblanc C."/>
            <person name="Lerouge P."/>
            <person name="Lohr M."/>
            <person name="Lopez P.J."/>
            <person name="Martens C."/>
            <person name="Maumus F."/>
            <person name="Michel G."/>
            <person name="Miranda-Saavedra D."/>
            <person name="Morales J."/>
            <person name="Moreau H."/>
            <person name="Motomura T."/>
            <person name="Nagasato C."/>
            <person name="Napoli C.A."/>
            <person name="Nelson D.R."/>
            <person name="Nyvall-Collen P."/>
            <person name="Peters A.F."/>
            <person name="Pommier C."/>
            <person name="Potin P."/>
            <person name="Poulain J."/>
            <person name="Quesneville H."/>
            <person name="Read B."/>
            <person name="Rensing S.A."/>
            <person name="Ritter A."/>
            <person name="Rousvoal S."/>
            <person name="Samanta M."/>
            <person name="Samson G."/>
            <person name="Schroeder D.C."/>
            <person name="Segurens B."/>
            <person name="Strittmatter M."/>
            <person name="Tonon T."/>
            <person name="Tregear J.W."/>
            <person name="Valentin K."/>
            <person name="von Dassow P."/>
            <person name="Yamagishi T."/>
            <person name="Van de Peer Y."/>
            <person name="Wincker P."/>
        </authorList>
    </citation>
    <scope>NUCLEOTIDE SEQUENCE [LARGE SCALE GENOMIC DNA]</scope>
    <source>
        <strain evidence="2">Ec32 / CCAP1310/4</strain>
    </source>
</reference>
<keyword evidence="2" id="KW-1185">Reference proteome</keyword>
<sequence length="36" mass="3965">MTRPPLPTADWPPSGIKEMASFGLLPVLNLSCRRLV</sequence>
<organism evidence="1 2">
    <name type="scientific">Ectocarpus siliculosus</name>
    <name type="common">Brown alga</name>
    <name type="synonym">Conferva siliculosa</name>
    <dbReference type="NCBI Taxonomy" id="2880"/>
    <lineage>
        <taxon>Eukaryota</taxon>
        <taxon>Sar</taxon>
        <taxon>Stramenopiles</taxon>
        <taxon>Ochrophyta</taxon>
        <taxon>PX clade</taxon>
        <taxon>Phaeophyceae</taxon>
        <taxon>Ectocarpales</taxon>
        <taxon>Ectocarpaceae</taxon>
        <taxon>Ectocarpus</taxon>
    </lineage>
</organism>
<accession>D7FPM6</accession>
<dbReference type="Proteomes" id="UP000002630">
    <property type="component" value="Linkage Group LG19"/>
</dbReference>
<proteinExistence type="predicted"/>
<evidence type="ECO:0000313" key="1">
    <source>
        <dbReference type="EMBL" id="CBJ30483.1"/>
    </source>
</evidence>
<dbReference type="EMBL" id="FN648369">
    <property type="protein sequence ID" value="CBJ30483.1"/>
    <property type="molecule type" value="Genomic_DNA"/>
</dbReference>
<dbReference type="AlphaFoldDB" id="D7FPM6"/>
<dbReference type="InParanoid" id="D7FPM6"/>
<gene>
    <name evidence="1" type="ORF">Esi_0194_0024</name>
</gene>
<protein>
    <submittedName>
        <fullName evidence="1">Uncharacterized protein</fullName>
    </submittedName>
</protein>